<dbReference type="AlphaFoldDB" id="A0A7V3E7I2"/>
<evidence type="ECO:0000256" key="8">
    <source>
        <dbReference type="ARBA" id="ARBA00023136"/>
    </source>
</evidence>
<comment type="similarity">
    <text evidence="9">Belongs to the SecE/SEC61-gamma family.</text>
</comment>
<dbReference type="GO" id="GO:0009306">
    <property type="term" value="P:protein secretion"/>
    <property type="evidence" value="ECO:0007669"/>
    <property type="project" value="UniProtKB-UniRule"/>
</dbReference>
<sequence length="60" mass="7024">MKEKIINFFQDVVKEMKKVTWPTKEELFESTKIVIVVCLVLAAFTYVIDMLINQVLKGLF</sequence>
<dbReference type="RefSeq" id="WP_304145032.1">
    <property type="nucleotide sequence ID" value="NZ_JAOAIE010000048.1"/>
</dbReference>
<dbReference type="GO" id="GO:0043952">
    <property type="term" value="P:protein transport by the Sec complex"/>
    <property type="evidence" value="ECO:0007669"/>
    <property type="project" value="UniProtKB-UniRule"/>
</dbReference>
<dbReference type="PANTHER" id="PTHR33910">
    <property type="entry name" value="PROTEIN TRANSLOCASE SUBUNIT SECE"/>
    <property type="match status" value="1"/>
</dbReference>
<organism evidence="10">
    <name type="scientific">Ignavibacterium album</name>
    <dbReference type="NCBI Taxonomy" id="591197"/>
    <lineage>
        <taxon>Bacteria</taxon>
        <taxon>Pseudomonadati</taxon>
        <taxon>Ignavibacteriota</taxon>
        <taxon>Ignavibacteria</taxon>
        <taxon>Ignavibacteriales</taxon>
        <taxon>Ignavibacteriaceae</taxon>
        <taxon>Ignavibacterium</taxon>
    </lineage>
</organism>
<reference evidence="10" key="1">
    <citation type="journal article" date="2020" name="mSystems">
        <title>Genome- and Community-Level Interaction Insights into Carbon Utilization and Element Cycling Functions of Hydrothermarchaeota in Hydrothermal Sediment.</title>
        <authorList>
            <person name="Zhou Z."/>
            <person name="Liu Y."/>
            <person name="Xu W."/>
            <person name="Pan J."/>
            <person name="Luo Z.H."/>
            <person name="Li M."/>
        </authorList>
    </citation>
    <scope>NUCLEOTIDE SEQUENCE [LARGE SCALE GENOMIC DNA]</scope>
    <source>
        <strain evidence="10">SpSt-479</strain>
    </source>
</reference>
<comment type="caution">
    <text evidence="10">The sequence shown here is derived from an EMBL/GenBank/DDBJ whole genome shotgun (WGS) entry which is preliminary data.</text>
</comment>
<keyword evidence="2 9" id="KW-0813">Transport</keyword>
<evidence type="ECO:0000256" key="3">
    <source>
        <dbReference type="ARBA" id="ARBA00022475"/>
    </source>
</evidence>
<gene>
    <name evidence="9 10" type="primary">secE</name>
    <name evidence="10" type="ORF">ENS31_10325</name>
</gene>
<accession>A0A7V3E7I2</accession>
<evidence type="ECO:0000256" key="6">
    <source>
        <dbReference type="ARBA" id="ARBA00022989"/>
    </source>
</evidence>
<dbReference type="InterPro" id="IPR005807">
    <property type="entry name" value="SecE_bac"/>
</dbReference>
<feature type="transmembrane region" description="Helical" evidence="9">
    <location>
        <begin position="33"/>
        <end position="52"/>
    </location>
</feature>
<comment type="subcellular location">
    <subcellularLocation>
        <location evidence="9">Cell membrane</location>
        <topology evidence="9">Single-pass membrane protein</topology>
    </subcellularLocation>
    <subcellularLocation>
        <location evidence="1">Membrane</location>
    </subcellularLocation>
</comment>
<dbReference type="PANTHER" id="PTHR33910:SF1">
    <property type="entry name" value="PROTEIN TRANSLOCASE SUBUNIT SECE"/>
    <property type="match status" value="1"/>
</dbReference>
<dbReference type="Pfam" id="PF00584">
    <property type="entry name" value="SecE"/>
    <property type="match status" value="1"/>
</dbReference>
<evidence type="ECO:0000256" key="4">
    <source>
        <dbReference type="ARBA" id="ARBA00022692"/>
    </source>
</evidence>
<keyword evidence="5 9" id="KW-0653">Protein transport</keyword>
<protein>
    <recommendedName>
        <fullName evidence="9">Protein translocase subunit SecE</fullName>
    </recommendedName>
</protein>
<evidence type="ECO:0000256" key="5">
    <source>
        <dbReference type="ARBA" id="ARBA00022927"/>
    </source>
</evidence>
<proteinExistence type="inferred from homology"/>
<keyword evidence="8 9" id="KW-0472">Membrane</keyword>
<dbReference type="HAMAP" id="MF_00422">
    <property type="entry name" value="SecE"/>
    <property type="match status" value="1"/>
</dbReference>
<evidence type="ECO:0000313" key="10">
    <source>
        <dbReference type="EMBL" id="HFI91906.1"/>
    </source>
</evidence>
<dbReference type="Gene3D" id="1.20.5.1030">
    <property type="entry name" value="Preprotein translocase secy subunit"/>
    <property type="match status" value="1"/>
</dbReference>
<comment type="subunit">
    <text evidence="9">Component of the Sec protein translocase complex. Heterotrimer consisting of SecY, SecE and SecG subunits. The heterotrimers can form oligomers, although 1 heterotrimer is thought to be able to translocate proteins. Interacts with the ribosome. Interacts with SecDF, and other proteins may be involved. Interacts with SecA.</text>
</comment>
<keyword evidence="4 9" id="KW-0812">Transmembrane</keyword>
<dbReference type="GO" id="GO:0008320">
    <property type="term" value="F:protein transmembrane transporter activity"/>
    <property type="evidence" value="ECO:0007669"/>
    <property type="project" value="UniProtKB-UniRule"/>
</dbReference>
<evidence type="ECO:0000256" key="7">
    <source>
        <dbReference type="ARBA" id="ARBA00023010"/>
    </source>
</evidence>
<dbReference type="GO" id="GO:0005886">
    <property type="term" value="C:plasma membrane"/>
    <property type="evidence" value="ECO:0007669"/>
    <property type="project" value="UniProtKB-SubCell"/>
</dbReference>
<keyword evidence="6 9" id="KW-1133">Transmembrane helix</keyword>
<evidence type="ECO:0000256" key="1">
    <source>
        <dbReference type="ARBA" id="ARBA00004370"/>
    </source>
</evidence>
<name>A0A7V3E7I2_9BACT</name>
<dbReference type="NCBIfam" id="TIGR00964">
    <property type="entry name" value="secE_bact"/>
    <property type="match status" value="1"/>
</dbReference>
<dbReference type="PROSITE" id="PS01067">
    <property type="entry name" value="SECE_SEC61G"/>
    <property type="match status" value="1"/>
</dbReference>
<dbReference type="GO" id="GO:0065002">
    <property type="term" value="P:intracellular protein transmembrane transport"/>
    <property type="evidence" value="ECO:0007669"/>
    <property type="project" value="UniProtKB-UniRule"/>
</dbReference>
<evidence type="ECO:0000256" key="9">
    <source>
        <dbReference type="HAMAP-Rule" id="MF_00422"/>
    </source>
</evidence>
<comment type="function">
    <text evidence="9">Essential subunit of the Sec protein translocation channel SecYEG. Clamps together the 2 halves of SecY. May contact the channel plug during translocation.</text>
</comment>
<keyword evidence="3 9" id="KW-1003">Cell membrane</keyword>
<dbReference type="InterPro" id="IPR001901">
    <property type="entry name" value="Translocase_SecE/Sec61-g"/>
</dbReference>
<evidence type="ECO:0000256" key="2">
    <source>
        <dbReference type="ARBA" id="ARBA00022448"/>
    </source>
</evidence>
<dbReference type="InterPro" id="IPR038379">
    <property type="entry name" value="SecE_sf"/>
</dbReference>
<dbReference type="EMBL" id="DSUJ01000008">
    <property type="protein sequence ID" value="HFI91906.1"/>
    <property type="molecule type" value="Genomic_DNA"/>
</dbReference>
<keyword evidence="7 9" id="KW-0811">Translocation</keyword>
<dbReference type="GO" id="GO:0006605">
    <property type="term" value="P:protein targeting"/>
    <property type="evidence" value="ECO:0007669"/>
    <property type="project" value="UniProtKB-UniRule"/>
</dbReference>